<evidence type="ECO:0000313" key="1">
    <source>
        <dbReference type="EMBL" id="WNH54824.1"/>
    </source>
</evidence>
<keyword evidence="2" id="KW-1185">Reference proteome</keyword>
<proteinExistence type="predicted"/>
<gene>
    <name evidence="1" type="ORF">PDM29_20995</name>
</gene>
<sequence length="158" mass="17333">MKDTSVMLDNTAYCEHSRQQEQQQQPRPAPGACKAAIEAQGRVQPYHLARELERLAMAIESAKGFQASVQARLQFLVRAIELESVAQLNELGSLIPFAWLSERTLDRVFEDGCISEAVVSQLLARTSVDAGFAAAVAAELGQHAIEGWRAAQRQGELL</sequence>
<evidence type="ECO:0008006" key="3">
    <source>
        <dbReference type="Google" id="ProtNLM"/>
    </source>
</evidence>
<geneLocation type="plasmid" evidence="1 2">
    <name>pST01</name>
</geneLocation>
<keyword evidence="1" id="KW-0614">Plasmid</keyword>
<evidence type="ECO:0000313" key="2">
    <source>
        <dbReference type="Proteomes" id="UP001302072"/>
    </source>
</evidence>
<dbReference type="RefSeq" id="WP_311193902.1">
    <property type="nucleotide sequence ID" value="NZ_CP115542.1"/>
</dbReference>
<dbReference type="Proteomes" id="UP001302072">
    <property type="component" value="Plasmid pST01"/>
</dbReference>
<dbReference type="EMBL" id="CP115542">
    <property type="protein sequence ID" value="WNH54824.1"/>
    <property type="molecule type" value="Genomic_DNA"/>
</dbReference>
<reference evidence="1 2" key="1">
    <citation type="submission" date="2022-12" db="EMBL/GenBank/DDBJ databases">
        <title>Two new species, Stenotrophomonas aracearum and Stenotrophomonas oahuensis, isolated from Anthurium (Araceae family) in Hawaii.</title>
        <authorList>
            <person name="Chunag S.C."/>
            <person name="Dobhal S."/>
            <person name="Alvarez A."/>
            <person name="Arif M."/>
        </authorList>
    </citation>
    <scope>NUCLEOTIDE SEQUENCE [LARGE SCALE GENOMIC DNA]</scope>
    <source>
        <strain evidence="1 2">A5586</strain>
        <plasmid evidence="1 2">pST01</plasmid>
    </source>
</reference>
<protein>
    <recommendedName>
        <fullName evidence="3">DUF2336 domain-containing protein</fullName>
    </recommendedName>
</protein>
<accession>A0ABY9YXC4</accession>
<name>A0ABY9YXC4_9GAMM</name>
<organism evidence="1 2">
    <name type="scientific">Stenotrophomonas oahuensis</name>
    <dbReference type="NCBI Taxonomy" id="3003271"/>
    <lineage>
        <taxon>Bacteria</taxon>
        <taxon>Pseudomonadati</taxon>
        <taxon>Pseudomonadota</taxon>
        <taxon>Gammaproteobacteria</taxon>
        <taxon>Lysobacterales</taxon>
        <taxon>Lysobacteraceae</taxon>
        <taxon>Stenotrophomonas</taxon>
    </lineage>
</organism>